<keyword evidence="5 8" id="KW-0560">Oxidoreductase</keyword>
<dbReference type="InterPro" id="IPR036343">
    <property type="entry name" value="GluRdtase_N_sf"/>
</dbReference>
<dbReference type="InterPro" id="IPR015895">
    <property type="entry name" value="4pyrrol_synth_GluRdtase_N"/>
</dbReference>
<dbReference type="UniPathway" id="UPA00251">
    <property type="reaction ID" value="UER00316"/>
</dbReference>
<evidence type="ECO:0000256" key="5">
    <source>
        <dbReference type="ARBA" id="ARBA00023002"/>
    </source>
</evidence>
<feature type="domain" description="Glutamyl-tRNA reductase N-terminal" evidence="11">
    <location>
        <begin position="226"/>
        <end position="377"/>
    </location>
</feature>
<dbReference type="Proteomes" id="UP000019335">
    <property type="component" value="Chromosome 6"/>
</dbReference>
<evidence type="ECO:0000256" key="8">
    <source>
        <dbReference type="RuleBase" id="RU000584"/>
    </source>
</evidence>
<dbReference type="AlphaFoldDB" id="W7U4L8"/>
<evidence type="ECO:0000259" key="11">
    <source>
        <dbReference type="Pfam" id="PF05201"/>
    </source>
</evidence>
<dbReference type="CDD" id="cd05213">
    <property type="entry name" value="NAD_bind_Glutamyl_tRNA_reduct"/>
    <property type="match status" value="1"/>
</dbReference>
<protein>
    <recommendedName>
        <fullName evidence="3 8">Glutamyl-tRNA reductase</fullName>
        <ecNumber evidence="3 8">1.2.1.70</ecNumber>
    </recommendedName>
</protein>
<reference evidence="12 13" key="1">
    <citation type="journal article" date="2014" name="Mol. Plant">
        <title>Chromosome Scale Genome Assembly and Transcriptome Profiling of Nannochloropsis gaditana in Nitrogen Depletion.</title>
        <authorList>
            <person name="Corteggiani Carpinelli E."/>
            <person name="Telatin A."/>
            <person name="Vitulo N."/>
            <person name="Forcato C."/>
            <person name="D'Angelo M."/>
            <person name="Schiavon R."/>
            <person name="Vezzi A."/>
            <person name="Giacometti G.M."/>
            <person name="Morosinotto T."/>
            <person name="Valle G."/>
        </authorList>
    </citation>
    <scope>NUCLEOTIDE SEQUENCE [LARGE SCALE GENOMIC DNA]</scope>
    <source>
        <strain evidence="12 13">B-31</strain>
    </source>
</reference>
<sequence>MSCQRAEKFTLYAHTSLAGVRLPLYLLQKSAVRSLWDLSRGPIRSFAAYRGRPISCTSVTMCPLRVFFALLQLHILCVFGLGGYASSAGDARATGRNCPFRGWAVGKTSANTATSSCAFVAPSPPSRSAAALSSTTSEVAGPSSEGGFRTSMGLFVAPTTGHTAHSLSRRRRVGPALKPLYAATVAAPTASIPADAIAAAAEKKEKEANKKKRKATSMTPLEVHVIGLSHHNAAVEVREKLSIPEAQWNEAANKLCESGVIAEACTLSTCNRFEIYFAAHDSYAAFHEATAFLERHSGLPQSVLRKNLFLLSGEDAIWHLMRVSGGLDSLVVGEGQILSQVKQCYNHGMEEDGKGGKVISRMLNSAVAAGKRVRSETGISKGAVSISSAAVEFSQLRCPKDLGKPFEDSRVAIVGAGKMSRLLMIHMASQGVKAVTLMNRGRERAETLAAEFPEMEVAVRLMDDLWPVMHTHDVVYTSTSAQGCLLTKDNIQASGLAPGKVIVDISVPRNVETEVSEIEGMFAYNVDHLKEVVDRNTAMRKKQMLEAEDLLVEEMEKFRSWQFSLGAVPALMKLQEKAETMRMEELKKASKKLNNLSEKELQTVERLTKGIVNKLLHGPMSHLRATEDLEKNLVALKTLKAVFEL</sequence>
<comment type="catalytic activity">
    <reaction evidence="7 8">
        <text>(S)-4-amino-5-oxopentanoate + tRNA(Glu) + NADP(+) = L-glutamyl-tRNA(Glu) + NADPH + H(+)</text>
        <dbReference type="Rhea" id="RHEA:12344"/>
        <dbReference type="Rhea" id="RHEA-COMP:9663"/>
        <dbReference type="Rhea" id="RHEA-COMP:9680"/>
        <dbReference type="ChEBI" id="CHEBI:15378"/>
        <dbReference type="ChEBI" id="CHEBI:57501"/>
        <dbReference type="ChEBI" id="CHEBI:57783"/>
        <dbReference type="ChEBI" id="CHEBI:58349"/>
        <dbReference type="ChEBI" id="CHEBI:78442"/>
        <dbReference type="ChEBI" id="CHEBI:78520"/>
        <dbReference type="EC" id="1.2.1.70"/>
    </reaction>
</comment>
<dbReference type="HAMAP" id="MF_00087">
    <property type="entry name" value="Glu_tRNA_reductase"/>
    <property type="match status" value="1"/>
</dbReference>
<comment type="pathway">
    <text evidence="1 8">Porphyrin-containing compound metabolism; protoporphyrin-IX biosynthesis; 5-aminolevulinate from L-glutamyl-tRNA(Glu): step 1/2.</text>
</comment>
<comment type="similarity">
    <text evidence="2 8">Belongs to the glutamyl-tRNA reductase family.</text>
</comment>
<evidence type="ECO:0000256" key="4">
    <source>
        <dbReference type="ARBA" id="ARBA00022857"/>
    </source>
</evidence>
<dbReference type="Pfam" id="PF01488">
    <property type="entry name" value="Shikimate_DH"/>
    <property type="match status" value="1"/>
</dbReference>
<evidence type="ECO:0000259" key="10">
    <source>
        <dbReference type="Pfam" id="PF01488"/>
    </source>
</evidence>
<dbReference type="InterPro" id="IPR036453">
    <property type="entry name" value="GluRdtase_dimer_dom_sf"/>
</dbReference>
<evidence type="ECO:0000256" key="6">
    <source>
        <dbReference type="ARBA" id="ARBA00023244"/>
    </source>
</evidence>
<dbReference type="InterPro" id="IPR006151">
    <property type="entry name" value="Shikm_DH/Glu-tRNA_Rdtase"/>
</dbReference>
<keyword evidence="4 8" id="KW-0521">NADP</keyword>
<dbReference type="GO" id="GO:0008883">
    <property type="term" value="F:glutamyl-tRNA reductase activity"/>
    <property type="evidence" value="ECO:0007669"/>
    <property type="project" value="UniProtKB-EC"/>
</dbReference>
<dbReference type="Gene3D" id="3.30.460.30">
    <property type="entry name" value="Glutamyl-tRNA reductase, N-terminal domain"/>
    <property type="match status" value="1"/>
</dbReference>
<dbReference type="Pfam" id="PF05201">
    <property type="entry name" value="GlutR_N"/>
    <property type="match status" value="1"/>
</dbReference>
<evidence type="ECO:0000256" key="7">
    <source>
        <dbReference type="ARBA" id="ARBA00047464"/>
    </source>
</evidence>
<dbReference type="PANTHER" id="PTHR43120">
    <property type="entry name" value="GLUTAMYL-TRNA REDUCTASE 1, CHLOROPLASTIC"/>
    <property type="match status" value="1"/>
</dbReference>
<dbReference type="EC" id="1.2.1.70" evidence="3 8"/>
<dbReference type="PANTHER" id="PTHR43120:SF1">
    <property type="entry name" value="GLUTAMYL-TRNA REDUCTASE 1, CHLOROPLASTIC"/>
    <property type="match status" value="1"/>
</dbReference>
<gene>
    <name evidence="12" type="ORF">Naga_100125g4</name>
</gene>
<dbReference type="Pfam" id="PF00745">
    <property type="entry name" value="GlutR_dimer"/>
    <property type="match status" value="1"/>
</dbReference>
<evidence type="ECO:0000256" key="3">
    <source>
        <dbReference type="ARBA" id="ARBA00012970"/>
    </source>
</evidence>
<dbReference type="EMBL" id="AZIL01000426">
    <property type="protein sequence ID" value="EWM27669.1"/>
    <property type="molecule type" value="Genomic_DNA"/>
</dbReference>
<evidence type="ECO:0000256" key="2">
    <source>
        <dbReference type="ARBA" id="ARBA00005916"/>
    </source>
</evidence>
<keyword evidence="13" id="KW-1185">Reference proteome</keyword>
<evidence type="ECO:0000313" key="13">
    <source>
        <dbReference type="Proteomes" id="UP000019335"/>
    </source>
</evidence>
<accession>W7U4L8</accession>
<name>W7U4L8_9STRA</name>
<organism evidence="12 13">
    <name type="scientific">Nannochloropsis gaditana</name>
    <dbReference type="NCBI Taxonomy" id="72520"/>
    <lineage>
        <taxon>Eukaryota</taxon>
        <taxon>Sar</taxon>
        <taxon>Stramenopiles</taxon>
        <taxon>Ochrophyta</taxon>
        <taxon>Eustigmatophyceae</taxon>
        <taxon>Eustigmatales</taxon>
        <taxon>Monodopsidaceae</taxon>
        <taxon>Nannochloropsis</taxon>
    </lineage>
</organism>
<dbReference type="SUPFAM" id="SSF69742">
    <property type="entry name" value="Glutamyl tRNA-reductase catalytic, N-terminal domain"/>
    <property type="match status" value="1"/>
</dbReference>
<dbReference type="FunFam" id="3.30.460.30:FF:000001">
    <property type="entry name" value="Glutamyl-tRNA reductase"/>
    <property type="match status" value="1"/>
</dbReference>
<dbReference type="InterPro" id="IPR015896">
    <property type="entry name" value="4pyrrol_synth_GluRdtase_dimer"/>
</dbReference>
<evidence type="ECO:0000313" key="12">
    <source>
        <dbReference type="EMBL" id="EWM27669.1"/>
    </source>
</evidence>
<keyword evidence="6 8" id="KW-0627">Porphyrin biosynthesis</keyword>
<dbReference type="NCBIfam" id="TIGR01035">
    <property type="entry name" value="hemA"/>
    <property type="match status" value="1"/>
</dbReference>
<dbReference type="OrthoDB" id="424281at2759"/>
<comment type="caution">
    <text evidence="12">The sequence shown here is derived from an EMBL/GenBank/DDBJ whole genome shotgun (WGS) entry which is preliminary data.</text>
</comment>
<dbReference type="PROSITE" id="PS00747">
    <property type="entry name" value="GLUTR"/>
    <property type="match status" value="1"/>
</dbReference>
<dbReference type="Gene3D" id="3.40.50.720">
    <property type="entry name" value="NAD(P)-binding Rossmann-like Domain"/>
    <property type="match status" value="1"/>
</dbReference>
<evidence type="ECO:0000256" key="1">
    <source>
        <dbReference type="ARBA" id="ARBA00005059"/>
    </source>
</evidence>
<dbReference type="SUPFAM" id="SSF51735">
    <property type="entry name" value="NAD(P)-binding Rossmann-fold domains"/>
    <property type="match status" value="1"/>
</dbReference>
<dbReference type="SUPFAM" id="SSF69075">
    <property type="entry name" value="Glutamyl tRNA-reductase dimerization domain"/>
    <property type="match status" value="1"/>
</dbReference>
<proteinExistence type="inferred from homology"/>
<dbReference type="GO" id="GO:0050661">
    <property type="term" value="F:NADP binding"/>
    <property type="evidence" value="ECO:0007669"/>
    <property type="project" value="InterPro"/>
</dbReference>
<dbReference type="InterPro" id="IPR036291">
    <property type="entry name" value="NAD(P)-bd_dom_sf"/>
</dbReference>
<dbReference type="InterPro" id="IPR000343">
    <property type="entry name" value="4pyrrol_synth_GluRdtase"/>
</dbReference>
<evidence type="ECO:0000259" key="9">
    <source>
        <dbReference type="Pfam" id="PF00745"/>
    </source>
</evidence>
<feature type="domain" description="Tetrapyrrole biosynthesis glutamyl-tRNA reductase dimerisation" evidence="9">
    <location>
        <begin position="546"/>
        <end position="645"/>
    </location>
</feature>
<feature type="domain" description="Quinate/shikimate 5-dehydrogenase/glutamyl-tRNA reductase" evidence="10">
    <location>
        <begin position="405"/>
        <end position="532"/>
    </location>
</feature>
<dbReference type="InterPro" id="IPR018214">
    <property type="entry name" value="GluRdtase_CS"/>
</dbReference>
<dbReference type="GO" id="GO:0006782">
    <property type="term" value="P:protoporphyrinogen IX biosynthetic process"/>
    <property type="evidence" value="ECO:0007669"/>
    <property type="project" value="UniProtKB-UniPathway"/>
</dbReference>